<keyword evidence="3" id="KW-1185">Reference proteome</keyword>
<evidence type="ECO:0000313" key="3">
    <source>
        <dbReference type="Proteomes" id="UP000005237"/>
    </source>
</evidence>
<evidence type="ECO:0000256" key="1">
    <source>
        <dbReference type="SAM" id="Phobius"/>
    </source>
</evidence>
<dbReference type="Proteomes" id="UP000005237">
    <property type="component" value="Unassembled WGS sequence"/>
</dbReference>
<protein>
    <submittedName>
        <fullName evidence="2">Uncharacterized protein</fullName>
    </submittedName>
</protein>
<accession>A0A8R1DP05</accession>
<keyword evidence="1" id="KW-0472">Membrane</keyword>
<organism evidence="2 3">
    <name type="scientific">Caenorhabditis japonica</name>
    <dbReference type="NCBI Taxonomy" id="281687"/>
    <lineage>
        <taxon>Eukaryota</taxon>
        <taxon>Metazoa</taxon>
        <taxon>Ecdysozoa</taxon>
        <taxon>Nematoda</taxon>
        <taxon>Chromadorea</taxon>
        <taxon>Rhabditida</taxon>
        <taxon>Rhabditina</taxon>
        <taxon>Rhabditomorpha</taxon>
        <taxon>Rhabditoidea</taxon>
        <taxon>Rhabditidae</taxon>
        <taxon>Peloderinae</taxon>
        <taxon>Caenorhabditis</taxon>
    </lineage>
</organism>
<reference evidence="2" key="2">
    <citation type="submission" date="2022-06" db="UniProtKB">
        <authorList>
            <consortium name="EnsemblMetazoa"/>
        </authorList>
    </citation>
    <scope>IDENTIFICATION</scope>
    <source>
        <strain evidence="2">DF5081</strain>
    </source>
</reference>
<keyword evidence="1" id="KW-0812">Transmembrane</keyword>
<dbReference type="EnsemblMetazoa" id="CJA07621.1">
    <property type="protein sequence ID" value="CJA07621.1"/>
    <property type="gene ID" value="WBGene00126825"/>
</dbReference>
<name>A0A8R1DP05_CAEJA</name>
<sequence>MLLQRIGIEHLRIWILLLLISLVPAAIIRDRRRTSDDFSLFSFDYDDKAADTQDAETTLRKFEALCATRAQQPNTSKPTLIDALCTSALKKE</sequence>
<evidence type="ECO:0000313" key="2">
    <source>
        <dbReference type="EnsemblMetazoa" id="CJA07621.1"/>
    </source>
</evidence>
<keyword evidence="1" id="KW-1133">Transmembrane helix</keyword>
<proteinExistence type="predicted"/>
<reference evidence="3" key="1">
    <citation type="submission" date="2010-08" db="EMBL/GenBank/DDBJ databases">
        <authorList>
            <consortium name="Caenorhabditis japonica Sequencing Consortium"/>
            <person name="Wilson R.K."/>
        </authorList>
    </citation>
    <scope>NUCLEOTIDE SEQUENCE [LARGE SCALE GENOMIC DNA]</scope>
    <source>
        <strain evidence="3">DF5081</strain>
    </source>
</reference>
<dbReference type="AlphaFoldDB" id="A0A8R1DP05"/>
<feature type="transmembrane region" description="Helical" evidence="1">
    <location>
        <begin position="12"/>
        <end position="28"/>
    </location>
</feature>
<dbReference type="OMA" id="EHLRIWI"/>